<keyword evidence="2" id="KW-1185">Reference proteome</keyword>
<evidence type="ECO:0000313" key="2">
    <source>
        <dbReference type="Proteomes" id="UP001638806"/>
    </source>
</evidence>
<reference evidence="1" key="1">
    <citation type="submission" date="2024-12" db="EMBL/GenBank/DDBJ databases">
        <title>Comparative genomics and development of molecular markers within Purpureocillium lilacinum and among Purpureocillium species.</title>
        <authorList>
            <person name="Yeh Z.-Y."/>
            <person name="Ni N.-T."/>
            <person name="Lo P.-H."/>
            <person name="Mushyakhwo K."/>
            <person name="Lin C.-F."/>
            <person name="Nai Y.-S."/>
        </authorList>
    </citation>
    <scope>NUCLEOTIDE SEQUENCE</scope>
    <source>
        <strain evidence="1">NCHU-NPUST-175</strain>
    </source>
</reference>
<name>A0ACC4E9X4_PURLI</name>
<accession>A0ACC4E9X4</accession>
<proteinExistence type="predicted"/>
<protein>
    <submittedName>
        <fullName evidence="1">Uncharacterized protein</fullName>
    </submittedName>
</protein>
<organism evidence="1 2">
    <name type="scientific">Purpureocillium lilacinum</name>
    <name type="common">Paecilomyces lilacinus</name>
    <dbReference type="NCBI Taxonomy" id="33203"/>
    <lineage>
        <taxon>Eukaryota</taxon>
        <taxon>Fungi</taxon>
        <taxon>Dikarya</taxon>
        <taxon>Ascomycota</taxon>
        <taxon>Pezizomycotina</taxon>
        <taxon>Sordariomycetes</taxon>
        <taxon>Hypocreomycetidae</taxon>
        <taxon>Hypocreales</taxon>
        <taxon>Ophiocordycipitaceae</taxon>
        <taxon>Purpureocillium</taxon>
    </lineage>
</organism>
<evidence type="ECO:0000313" key="1">
    <source>
        <dbReference type="EMBL" id="KAL3965434.1"/>
    </source>
</evidence>
<dbReference type="EMBL" id="JBGNUJ010000002">
    <property type="protein sequence ID" value="KAL3965434.1"/>
    <property type="molecule type" value="Genomic_DNA"/>
</dbReference>
<comment type="caution">
    <text evidence="1">The sequence shown here is derived from an EMBL/GenBank/DDBJ whole genome shotgun (WGS) entry which is preliminary data.</text>
</comment>
<dbReference type="Proteomes" id="UP001638806">
    <property type="component" value="Unassembled WGS sequence"/>
</dbReference>
<sequence length="89" mass="9343">MSASPGFGSVGSSRRRRRRVEVLGRGIDDTERTSSPTPEKLPFPLSETLGQGDGTAIGPDGVQLPRIIDGCPSYLEASPAFLGEENNGA</sequence>
<gene>
    <name evidence="1" type="ORF">ACCO45_002438</name>
</gene>